<dbReference type="UniPathway" id="UPA00241">
    <property type="reaction ID" value="UER00356"/>
</dbReference>
<dbReference type="RefSeq" id="WP_015851456.1">
    <property type="nucleotide sequence ID" value="NC_012881.1"/>
</dbReference>
<feature type="domain" description="RNA-binding S4" evidence="11">
    <location>
        <begin position="27"/>
        <end position="93"/>
    </location>
</feature>
<dbReference type="NCBIfam" id="TIGR00152">
    <property type="entry name" value="dephospho-CoA kinase"/>
    <property type="match status" value="1"/>
</dbReference>
<comment type="pathway">
    <text evidence="7">Cofactor biosynthesis; coenzyme A biosynthesis; CoA from (R)-pantothenate: step 5/5.</text>
</comment>
<dbReference type="CDD" id="cd00165">
    <property type="entry name" value="S4"/>
    <property type="match status" value="1"/>
</dbReference>
<dbReference type="KEGG" id="dsa:Desal_1576"/>
<dbReference type="Pfam" id="PF01121">
    <property type="entry name" value="CoaE"/>
    <property type="match status" value="1"/>
</dbReference>
<proteinExistence type="inferred from homology"/>
<feature type="binding site" evidence="7">
    <location>
        <begin position="340"/>
        <end position="345"/>
    </location>
    <ligand>
        <name>ATP</name>
        <dbReference type="ChEBI" id="CHEBI:30616"/>
    </ligand>
</feature>
<keyword evidence="7" id="KW-0808">Transferase</keyword>
<comment type="function">
    <text evidence="7">Catalyzes the phosphorylation of the 3'-hydroxyl group of dephosphocoenzyme A to form coenzyme A.</text>
</comment>
<evidence type="ECO:0000256" key="3">
    <source>
        <dbReference type="ARBA" id="ARBA00022741"/>
    </source>
</evidence>
<protein>
    <recommendedName>
        <fullName evidence="7 8">Dephospho-CoA kinase</fullName>
        <ecNumber evidence="7 8">2.7.1.24</ecNumber>
    </recommendedName>
    <alternativeName>
        <fullName evidence="7">Dephosphocoenzyme A kinase</fullName>
    </alternativeName>
</protein>
<dbReference type="STRING" id="526222.Desal_1576"/>
<comment type="similarity">
    <text evidence="1 7">Belongs to the CoaE family.</text>
</comment>
<keyword evidence="5 7" id="KW-0173">Coenzyme A biosynthesis</keyword>
<dbReference type="PANTHER" id="PTHR21600">
    <property type="entry name" value="MITOCHONDRIAL RNA PSEUDOURIDINE SYNTHASE"/>
    <property type="match status" value="1"/>
</dbReference>
<sequence>MCNNEDFQENETELLWTKTAEFSDRNTRLDKFWGTALEEEGISRGKVKDWIKAGFAEINGKICKKPNQKLMGNEELTLKGEAELTSLVPEELPLEIIYNDGKIAVINKPAGLTTHPAPSCPTGTLVHRMIHHFPEIRDMDEWRPGIVHRLDKFTSGLITVALNEHDRLAMSTAFADREVNKAYLAIVHGVPKREFGEIDQPMGRHPVHKTKMAVVLKGGRDARSEYEVLWSDPAGRASLVKVKIYTGRTHQIRVHMAHIGHPLVGDQVYGSMPHAIWEQDQPQLAKLAERQMLHAYSLSFTHPDSEEELSFTQAPPEDFINMLKALDKSVQRVGLIGMPCGGKSAVLKILAEKKIPTFSADESVARSYEKDGAGWELMRQRFGNRFIDNETGNIDKAELFTAMCENEDLRREVMNIIHPIVQHDVTEFYKTNSNQPLAVAEVPLLLEGGWHTKKLVDAVIGIRTPEEKRTGELREKRGIDPEMLAVFDSWQWDEKSKMDCCTAIIENDADLAKLDSETTRILEVLADLRKDKETSFENYLKKLFNPDES</sequence>
<evidence type="ECO:0000256" key="2">
    <source>
        <dbReference type="ARBA" id="ARBA00010876"/>
    </source>
</evidence>
<comment type="similarity">
    <text evidence="2">Belongs to the pseudouridine synthase RluA family.</text>
</comment>
<dbReference type="SUPFAM" id="SSF52540">
    <property type="entry name" value="P-loop containing nucleoside triphosphate hydrolases"/>
    <property type="match status" value="1"/>
</dbReference>
<dbReference type="eggNOG" id="COG0564">
    <property type="taxonomic scope" value="Bacteria"/>
</dbReference>
<dbReference type="GO" id="GO:0005524">
    <property type="term" value="F:ATP binding"/>
    <property type="evidence" value="ECO:0007669"/>
    <property type="project" value="UniProtKB-UniRule"/>
</dbReference>
<dbReference type="SUPFAM" id="SSF55174">
    <property type="entry name" value="Alpha-L RNA-binding motif"/>
    <property type="match status" value="1"/>
</dbReference>
<dbReference type="InterPro" id="IPR036986">
    <property type="entry name" value="S4_RNA-bd_sf"/>
</dbReference>
<dbReference type="eggNOG" id="COG0237">
    <property type="taxonomic scope" value="Bacteria"/>
</dbReference>
<keyword evidence="6" id="KW-0413">Isomerase</keyword>
<dbReference type="InterPro" id="IPR001977">
    <property type="entry name" value="Depp_CoAkinase"/>
</dbReference>
<evidence type="ECO:0000256" key="8">
    <source>
        <dbReference type="NCBIfam" id="TIGR00152"/>
    </source>
</evidence>
<dbReference type="InterPro" id="IPR002942">
    <property type="entry name" value="S4_RNA-bd"/>
</dbReference>
<evidence type="ECO:0000256" key="5">
    <source>
        <dbReference type="ARBA" id="ARBA00022993"/>
    </source>
</evidence>
<evidence type="ECO:0000256" key="4">
    <source>
        <dbReference type="ARBA" id="ARBA00022840"/>
    </source>
</evidence>
<dbReference type="AlphaFoldDB" id="C6BSG2"/>
<gene>
    <name evidence="7" type="primary">coaE</name>
    <name evidence="12" type="ordered locus">Desal_1576</name>
</gene>
<keyword evidence="13" id="KW-1185">Reference proteome</keyword>
<name>C6BSG2_MARSD</name>
<comment type="subcellular location">
    <subcellularLocation>
        <location evidence="7">Cytoplasm</location>
    </subcellularLocation>
</comment>
<dbReference type="GO" id="GO:0005737">
    <property type="term" value="C:cytoplasm"/>
    <property type="evidence" value="ECO:0007669"/>
    <property type="project" value="UniProtKB-SubCell"/>
</dbReference>
<dbReference type="GO" id="GO:0120159">
    <property type="term" value="F:rRNA pseudouridine synthase activity"/>
    <property type="evidence" value="ECO:0007669"/>
    <property type="project" value="UniProtKB-ARBA"/>
</dbReference>
<dbReference type="InterPro" id="IPR006145">
    <property type="entry name" value="PsdUridine_synth_RsuA/RluA"/>
</dbReference>
<dbReference type="HOGENOM" id="CLU_488117_0_0_7"/>
<dbReference type="Pfam" id="PF00849">
    <property type="entry name" value="PseudoU_synth_2"/>
    <property type="match status" value="1"/>
</dbReference>
<comment type="catalytic activity">
    <reaction evidence="7">
        <text>3'-dephospho-CoA + ATP = ADP + CoA + H(+)</text>
        <dbReference type="Rhea" id="RHEA:18245"/>
        <dbReference type="ChEBI" id="CHEBI:15378"/>
        <dbReference type="ChEBI" id="CHEBI:30616"/>
        <dbReference type="ChEBI" id="CHEBI:57287"/>
        <dbReference type="ChEBI" id="CHEBI:57328"/>
        <dbReference type="ChEBI" id="CHEBI:456216"/>
        <dbReference type="EC" id="2.7.1.24"/>
    </reaction>
</comment>
<evidence type="ECO:0000313" key="12">
    <source>
        <dbReference type="EMBL" id="ACS79638.1"/>
    </source>
</evidence>
<dbReference type="SUPFAM" id="SSF55120">
    <property type="entry name" value="Pseudouridine synthase"/>
    <property type="match status" value="1"/>
</dbReference>
<reference evidence="12 13" key="1">
    <citation type="submission" date="2009-06" db="EMBL/GenBank/DDBJ databases">
        <title>Complete sequence of Desulfovibrio salexigens DSM 2638.</title>
        <authorList>
            <consortium name="US DOE Joint Genome Institute"/>
            <person name="Lucas S."/>
            <person name="Copeland A."/>
            <person name="Lapidus A."/>
            <person name="Glavina del Rio T."/>
            <person name="Tice H."/>
            <person name="Bruce D."/>
            <person name="Goodwin L."/>
            <person name="Pitluck S."/>
            <person name="Munk A.C."/>
            <person name="Brettin T."/>
            <person name="Detter J.C."/>
            <person name="Han C."/>
            <person name="Tapia R."/>
            <person name="Larimer F."/>
            <person name="Land M."/>
            <person name="Hauser L."/>
            <person name="Kyrpides N."/>
            <person name="Anderson I."/>
            <person name="Wall J.D."/>
            <person name="Arkin A.P."/>
            <person name="Dehal P."/>
            <person name="Chivian D."/>
            <person name="Giles B."/>
            <person name="Hazen T.C."/>
        </authorList>
    </citation>
    <scope>NUCLEOTIDE SEQUENCE [LARGE SCALE GENOMIC DNA]</scope>
    <source>
        <strain evidence="13">ATCC 14822 / DSM 2638 / NCIMB 8403 / VKM B-1763</strain>
    </source>
</reference>
<dbReference type="EMBL" id="CP001649">
    <property type="protein sequence ID" value="ACS79638.1"/>
    <property type="molecule type" value="Genomic_DNA"/>
</dbReference>
<dbReference type="GO" id="GO:0004140">
    <property type="term" value="F:dephospho-CoA kinase activity"/>
    <property type="evidence" value="ECO:0007669"/>
    <property type="project" value="UniProtKB-UniRule"/>
</dbReference>
<dbReference type="Proteomes" id="UP000002601">
    <property type="component" value="Chromosome"/>
</dbReference>
<dbReference type="Gene3D" id="3.30.2350.10">
    <property type="entry name" value="Pseudouridine synthase"/>
    <property type="match status" value="1"/>
</dbReference>
<keyword evidence="4 7" id="KW-0067">ATP-binding</keyword>
<keyword evidence="10" id="KW-0694">RNA-binding</keyword>
<keyword evidence="3 7" id="KW-0547">Nucleotide-binding</keyword>
<evidence type="ECO:0000256" key="10">
    <source>
        <dbReference type="PROSITE-ProRule" id="PRU00182"/>
    </source>
</evidence>
<dbReference type="EC" id="2.7.1.24" evidence="7 8"/>
<dbReference type="GO" id="GO:0015937">
    <property type="term" value="P:coenzyme A biosynthetic process"/>
    <property type="evidence" value="ECO:0007669"/>
    <property type="project" value="UniProtKB-UniRule"/>
</dbReference>
<keyword evidence="7" id="KW-0418">Kinase</keyword>
<evidence type="ECO:0000313" key="13">
    <source>
        <dbReference type="Proteomes" id="UP000002601"/>
    </source>
</evidence>
<dbReference type="PROSITE" id="PS50889">
    <property type="entry name" value="S4"/>
    <property type="match status" value="1"/>
</dbReference>
<evidence type="ECO:0000256" key="1">
    <source>
        <dbReference type="ARBA" id="ARBA00009018"/>
    </source>
</evidence>
<dbReference type="Gene3D" id="3.10.290.10">
    <property type="entry name" value="RNA-binding S4 domain"/>
    <property type="match status" value="1"/>
</dbReference>
<dbReference type="GO" id="GO:0003723">
    <property type="term" value="F:RNA binding"/>
    <property type="evidence" value="ECO:0007669"/>
    <property type="project" value="UniProtKB-KW"/>
</dbReference>
<dbReference type="SMART" id="SM00363">
    <property type="entry name" value="S4"/>
    <property type="match status" value="1"/>
</dbReference>
<dbReference type="GO" id="GO:0000455">
    <property type="term" value="P:enzyme-directed rRNA pseudouridine synthesis"/>
    <property type="evidence" value="ECO:0007669"/>
    <property type="project" value="UniProtKB-ARBA"/>
</dbReference>
<dbReference type="InterPro" id="IPR020103">
    <property type="entry name" value="PsdUridine_synth_cat_dom_sf"/>
</dbReference>
<dbReference type="Gene3D" id="3.40.50.300">
    <property type="entry name" value="P-loop containing nucleotide triphosphate hydrolases"/>
    <property type="match status" value="1"/>
</dbReference>
<dbReference type="PROSITE" id="PS51219">
    <property type="entry name" value="DPCK"/>
    <property type="match status" value="1"/>
</dbReference>
<evidence type="ECO:0000259" key="11">
    <source>
        <dbReference type="SMART" id="SM00363"/>
    </source>
</evidence>
<dbReference type="OrthoDB" id="128480at2"/>
<dbReference type="NCBIfam" id="TIGR00005">
    <property type="entry name" value="rluA_subfam"/>
    <property type="match status" value="1"/>
</dbReference>
<accession>C6BSG2</accession>
<dbReference type="CDD" id="cd02022">
    <property type="entry name" value="DPCK"/>
    <property type="match status" value="1"/>
</dbReference>
<feature type="active site" evidence="9">
    <location>
        <position position="151"/>
    </location>
</feature>
<dbReference type="InterPro" id="IPR050188">
    <property type="entry name" value="RluA_PseudoU_synthase"/>
</dbReference>
<dbReference type="CDD" id="cd02869">
    <property type="entry name" value="PseudoU_synth_RluA_like"/>
    <property type="match status" value="1"/>
</dbReference>
<evidence type="ECO:0000256" key="9">
    <source>
        <dbReference type="PIRSR" id="PIRSR606225-1"/>
    </source>
</evidence>
<evidence type="ECO:0000256" key="6">
    <source>
        <dbReference type="ARBA" id="ARBA00023235"/>
    </source>
</evidence>
<evidence type="ECO:0000256" key="7">
    <source>
        <dbReference type="HAMAP-Rule" id="MF_00376"/>
    </source>
</evidence>
<organism evidence="12 13">
    <name type="scientific">Maridesulfovibrio salexigens (strain ATCC 14822 / DSM 2638 / NCIMB 8403 / VKM B-1763)</name>
    <name type="common">Desulfovibrio salexigens</name>
    <dbReference type="NCBI Taxonomy" id="526222"/>
    <lineage>
        <taxon>Bacteria</taxon>
        <taxon>Pseudomonadati</taxon>
        <taxon>Thermodesulfobacteriota</taxon>
        <taxon>Desulfovibrionia</taxon>
        <taxon>Desulfovibrionales</taxon>
        <taxon>Desulfovibrionaceae</taxon>
        <taxon>Maridesulfovibrio</taxon>
    </lineage>
</organism>
<dbReference type="HAMAP" id="MF_00376">
    <property type="entry name" value="Dephospho_CoA_kinase"/>
    <property type="match status" value="1"/>
</dbReference>
<dbReference type="InterPro" id="IPR006225">
    <property type="entry name" value="PsdUridine_synth_RluC/D"/>
</dbReference>
<dbReference type="InterPro" id="IPR027417">
    <property type="entry name" value="P-loop_NTPase"/>
</dbReference>
<dbReference type="PANTHER" id="PTHR21600:SF44">
    <property type="entry name" value="RIBOSOMAL LARGE SUBUNIT PSEUDOURIDINE SYNTHASE D"/>
    <property type="match status" value="1"/>
</dbReference>
<keyword evidence="7" id="KW-0963">Cytoplasm</keyword>